<organism evidence="1 2">
    <name type="scientific">Micromonospora echinospora</name>
    <name type="common">Micromonospora purpurea</name>
    <dbReference type="NCBI Taxonomy" id="1877"/>
    <lineage>
        <taxon>Bacteria</taxon>
        <taxon>Bacillati</taxon>
        <taxon>Actinomycetota</taxon>
        <taxon>Actinomycetes</taxon>
        <taxon>Micromonosporales</taxon>
        <taxon>Micromonosporaceae</taxon>
        <taxon>Micromonospora</taxon>
    </lineage>
</organism>
<protein>
    <submittedName>
        <fullName evidence="1">Uncharacterized protein</fullName>
    </submittedName>
</protein>
<dbReference type="GeneID" id="300293324"/>
<gene>
    <name evidence="1" type="ORF">FHU28_002749</name>
</gene>
<dbReference type="RefSeq" id="WP_184684254.1">
    <property type="nucleotide sequence ID" value="NZ_JACHJC010000001.1"/>
</dbReference>
<accession>A0ABR6ME30</accession>
<evidence type="ECO:0000313" key="2">
    <source>
        <dbReference type="Proteomes" id="UP000618986"/>
    </source>
</evidence>
<comment type="caution">
    <text evidence="1">The sequence shown here is derived from an EMBL/GenBank/DDBJ whole genome shotgun (WGS) entry which is preliminary data.</text>
</comment>
<dbReference type="SUPFAM" id="SSF53756">
    <property type="entry name" value="UDP-Glycosyltransferase/glycogen phosphorylase"/>
    <property type="match status" value="1"/>
</dbReference>
<name>A0ABR6ME30_MICEC</name>
<proteinExistence type="predicted"/>
<dbReference type="EMBL" id="JACHJC010000001">
    <property type="protein sequence ID" value="MBB5112910.1"/>
    <property type="molecule type" value="Genomic_DNA"/>
</dbReference>
<reference evidence="1 2" key="1">
    <citation type="submission" date="2020-08" db="EMBL/GenBank/DDBJ databases">
        <title>Sequencing the genomes of 1000 actinobacteria strains.</title>
        <authorList>
            <person name="Klenk H.-P."/>
        </authorList>
    </citation>
    <scope>NUCLEOTIDE SEQUENCE [LARGE SCALE GENOMIC DNA]</scope>
    <source>
        <strain evidence="1 2">DSM 43036</strain>
    </source>
</reference>
<evidence type="ECO:0000313" key="1">
    <source>
        <dbReference type="EMBL" id="MBB5112910.1"/>
    </source>
</evidence>
<keyword evidence="2" id="KW-1185">Reference proteome</keyword>
<dbReference type="Proteomes" id="UP000618986">
    <property type="component" value="Unassembled WGS sequence"/>
</dbReference>
<sequence length="350" mass="38321">MSQQMRADRRLAIGPANFAEQAYQWARAVQRHLDVPAVSFGLKPIPTRGKGFQFSADHRIPHPRLMTPWGRALRMARILDGATHLALDGFIALHHLGLRSDFDQARRRGMKMALIAHGSDIRDPDAHMARYDFSYYASAPVEWVAKRRRRSRRNRSAATGLGAPVFVSTPDLLLDMPDATWLPVTIDTTRWLPARPALTGGVPTVLHRPSHSNPPIKGTEIIDPVLRDLAARGRIRYLAPECVPHAAMPGLVAQSDIVVDQVLAGSYGVAAAEGLAAARLVVGFVGPETRALMPEEPPIVDAPPGCFAKVMETILDDRETFSAMADAGPDFVHRWHDGTAAASALRRFLG</sequence>